<accession>A0ABQ2I162</accession>
<reference evidence="4" key="1">
    <citation type="journal article" date="2019" name="Int. J. Syst. Evol. Microbiol.">
        <title>The Global Catalogue of Microorganisms (GCM) 10K type strain sequencing project: providing services to taxonomists for standard genome sequencing and annotation.</title>
        <authorList>
            <consortium name="The Broad Institute Genomics Platform"/>
            <consortium name="The Broad Institute Genome Sequencing Center for Infectious Disease"/>
            <person name="Wu L."/>
            <person name="Ma J."/>
        </authorList>
    </citation>
    <scope>NUCLEOTIDE SEQUENCE [LARGE SCALE GENOMIC DNA]</scope>
    <source>
        <strain evidence="4">CGMCC 1.6375</strain>
    </source>
</reference>
<keyword evidence="1" id="KW-0472">Membrane</keyword>
<feature type="transmembrane region" description="Helical" evidence="1">
    <location>
        <begin position="12"/>
        <end position="31"/>
    </location>
</feature>
<proteinExistence type="predicted"/>
<feature type="transmembrane region" description="Helical" evidence="1">
    <location>
        <begin position="105"/>
        <end position="130"/>
    </location>
</feature>
<dbReference type="RefSeq" id="WP_169409392.1">
    <property type="nucleotide sequence ID" value="NZ_BMLI01000001.1"/>
</dbReference>
<dbReference type="Pfam" id="PF07244">
    <property type="entry name" value="POTRA"/>
    <property type="match status" value="1"/>
</dbReference>
<dbReference type="Gene3D" id="3.10.20.310">
    <property type="entry name" value="membrane protein fhac"/>
    <property type="match status" value="2"/>
</dbReference>
<dbReference type="CDD" id="cd07341">
    <property type="entry name" value="M56_BlaR1_MecR1_like"/>
    <property type="match status" value="1"/>
</dbReference>
<dbReference type="Proteomes" id="UP000632339">
    <property type="component" value="Unassembled WGS sequence"/>
</dbReference>
<dbReference type="PANTHER" id="PTHR34978">
    <property type="entry name" value="POSSIBLE SENSOR-TRANSDUCER PROTEIN BLAR"/>
    <property type="match status" value="1"/>
</dbReference>
<organism evidence="3 4">
    <name type="scientific">Dyadobacter beijingensis</name>
    <dbReference type="NCBI Taxonomy" id="365489"/>
    <lineage>
        <taxon>Bacteria</taxon>
        <taxon>Pseudomonadati</taxon>
        <taxon>Bacteroidota</taxon>
        <taxon>Cytophagia</taxon>
        <taxon>Cytophagales</taxon>
        <taxon>Spirosomataceae</taxon>
        <taxon>Dyadobacter</taxon>
    </lineage>
</organism>
<evidence type="ECO:0000259" key="2">
    <source>
        <dbReference type="Pfam" id="PF07244"/>
    </source>
</evidence>
<keyword evidence="1" id="KW-0812">Transmembrane</keyword>
<keyword evidence="1" id="KW-1133">Transmembrane helix</keyword>
<feature type="transmembrane region" description="Helical" evidence="1">
    <location>
        <begin position="43"/>
        <end position="68"/>
    </location>
</feature>
<evidence type="ECO:0000313" key="3">
    <source>
        <dbReference type="EMBL" id="GGM96640.1"/>
    </source>
</evidence>
<evidence type="ECO:0000313" key="4">
    <source>
        <dbReference type="Proteomes" id="UP000632339"/>
    </source>
</evidence>
<dbReference type="InterPro" id="IPR052173">
    <property type="entry name" value="Beta-lactam_resp_regulator"/>
</dbReference>
<protein>
    <recommendedName>
        <fullName evidence="2">POTRA domain-containing protein</fullName>
    </recommendedName>
</protein>
<evidence type="ECO:0000256" key="1">
    <source>
        <dbReference type="SAM" id="Phobius"/>
    </source>
</evidence>
<sequence length="492" mass="55708">MTVQLSNPDFFTWLLSASLAMAILWAAYSYCFRQWTFFTLNRWILLGGTGICLLLPITPALFLGGQFVSESPVTNLRFAIEPMPVWQATLNTPMNGASAPQAAEWLWFSMTVVYWSGVLAMLVRSARALVQLRKIRMRSQMLSRGEIANVWVQNQLPTFSFGKDIFLNVHALSLAPDQLASIQRHEEVHVMQWHTVDNALFEIITAFFWFNPFAKKLSRHLRDVHEFLADRQAAHARQNSTAYQELLVALATSTPAYRIAHPFSDSQFLRRIVMLNKPKTKAMERFKLLLLVPACAAVLLISACMDSTREAPAAPEHATERSISGPVISKITWNGNRLHSDAELGQLLGIKVGEPYDKTRFNERLYKGPLDKSVISLYMDNGYLFFYTDIKEKLVNGRMELTIDISEDEQVWVNNVILTNKSGGKSQTEDIKSFVEVKNGQLFNRSLLIRSQEKLAKSGLVNPDSVKINPYPLPKAPGKKRLVDIEFVVQEP</sequence>
<name>A0ABQ2I162_9BACT</name>
<keyword evidence="4" id="KW-1185">Reference proteome</keyword>
<dbReference type="EMBL" id="BMLI01000001">
    <property type="protein sequence ID" value="GGM96640.1"/>
    <property type="molecule type" value="Genomic_DNA"/>
</dbReference>
<feature type="domain" description="POTRA" evidence="2">
    <location>
        <begin position="326"/>
        <end position="407"/>
    </location>
</feature>
<feature type="transmembrane region" description="Helical" evidence="1">
    <location>
        <begin position="286"/>
        <end position="303"/>
    </location>
</feature>
<dbReference type="PANTHER" id="PTHR34978:SF3">
    <property type="entry name" value="SLR0241 PROTEIN"/>
    <property type="match status" value="1"/>
</dbReference>
<dbReference type="InterPro" id="IPR010827">
    <property type="entry name" value="BamA/TamA_POTRA"/>
</dbReference>
<comment type="caution">
    <text evidence="3">The sequence shown here is derived from an EMBL/GenBank/DDBJ whole genome shotgun (WGS) entry which is preliminary data.</text>
</comment>
<gene>
    <name evidence="3" type="ORF">GCM10010967_32960</name>
</gene>